<name>A0ABU0ISZ0_9CAUL</name>
<reference evidence="1 2" key="1">
    <citation type="submission" date="2023-07" db="EMBL/GenBank/DDBJ databases">
        <title>Genomic Encyclopedia of Type Strains, Phase IV (KMG-IV): sequencing the most valuable type-strain genomes for metagenomic binning, comparative biology and taxonomic classification.</title>
        <authorList>
            <person name="Goeker M."/>
        </authorList>
    </citation>
    <scope>NUCLEOTIDE SEQUENCE [LARGE SCALE GENOMIC DNA]</scope>
    <source>
        <strain evidence="1 2">DSM 18695</strain>
    </source>
</reference>
<gene>
    <name evidence="1" type="ORF">QO010_002899</name>
</gene>
<comment type="caution">
    <text evidence="1">The sequence shown here is derived from an EMBL/GenBank/DDBJ whole genome shotgun (WGS) entry which is preliminary data.</text>
</comment>
<accession>A0ABU0ISZ0</accession>
<proteinExistence type="predicted"/>
<organism evidence="1 2">
    <name type="scientific">Caulobacter ginsengisoli</name>
    <dbReference type="NCBI Taxonomy" id="400775"/>
    <lineage>
        <taxon>Bacteria</taxon>
        <taxon>Pseudomonadati</taxon>
        <taxon>Pseudomonadota</taxon>
        <taxon>Alphaproteobacteria</taxon>
        <taxon>Caulobacterales</taxon>
        <taxon>Caulobacteraceae</taxon>
        <taxon>Caulobacter</taxon>
    </lineage>
</organism>
<keyword evidence="2" id="KW-1185">Reference proteome</keyword>
<evidence type="ECO:0000313" key="2">
    <source>
        <dbReference type="Proteomes" id="UP001228905"/>
    </source>
</evidence>
<dbReference type="Proteomes" id="UP001228905">
    <property type="component" value="Unassembled WGS sequence"/>
</dbReference>
<sequence>MIIPLLVFLFAASQPPEPHPERYPRCQPGERPFAGLEWSIEQVMAQDRVVIGRVRSVGKADSENSEFAGDGRGFFVIQPTLYLRGPPLKGRQTGQYRWSWNDTGEYLNNTPAVGDLRLYMAVGGRGGWRDIEAILCLPRPPEGVAG</sequence>
<protein>
    <submittedName>
        <fullName evidence="1">Uncharacterized protein</fullName>
    </submittedName>
</protein>
<dbReference type="RefSeq" id="WP_307350248.1">
    <property type="nucleotide sequence ID" value="NZ_JAUSVS010000005.1"/>
</dbReference>
<evidence type="ECO:0000313" key="1">
    <source>
        <dbReference type="EMBL" id="MDQ0465115.1"/>
    </source>
</evidence>
<dbReference type="EMBL" id="JAUSVS010000005">
    <property type="protein sequence ID" value="MDQ0465115.1"/>
    <property type="molecule type" value="Genomic_DNA"/>
</dbReference>